<organism evidence="2 3">
    <name type="scientific">Nostoc punctiforme (strain ATCC 29133 / PCC 73102)</name>
    <dbReference type="NCBI Taxonomy" id="63737"/>
    <lineage>
        <taxon>Bacteria</taxon>
        <taxon>Bacillati</taxon>
        <taxon>Cyanobacteriota</taxon>
        <taxon>Cyanophyceae</taxon>
        <taxon>Nostocales</taxon>
        <taxon>Nostocaceae</taxon>
        <taxon>Nostoc</taxon>
    </lineage>
</organism>
<dbReference type="HOGENOM" id="CLU_270841_0_0_3"/>
<sequence length="1200" mass="130530">MQIIQSSLGNNIHPLGVISSLYNSQGIILRKESHSLHSRSNFISTIQTKPPLVKSSKFFLSRQYEPSIEPLIGWDSWDTQDINSEFGEFPLIEFDASDSIAELENSNESVKNSIPKIMPTPNETNTSNGTSQEVNIKTKSKPKKTNKSKKPLEKEPKSKSRTKKAIKSSSPKNFEPIVDKTNINLNKDNLLISDESMPIEANFETQDLQLNIVLDTTTKDRSSVSTPTVDTSPSFQDKSTLFDNFATDASDELSETSELISSFSSKDLSLTENTLTSEENIELEDETSELVNTSSIEVPSKKNTEKIFIGDSNFTNSEEELIPEVSESLNLSGIPVSQTPPQQDIQTVQVPSIVDNKSSVSRTNLIKGNLIQAKEILPTLNSLLQEEESPNINTKLEEITAIEADLISEKSKNNFVTDNAVSDSEKNTNNFVTNNAISDNYLTLSSAPTSSEVDDSPTLLHALENDENTVETHFTSPNTESSVAKNPITVQQEIDPDFSHNVKKATQNLTPHPPLLPDNRENLKPLSFQEKGFTDTVKSQEIDSSVTSEFPDITPVQLTPTSAAIEHTPSLFSNPDSDEQLVTSESQSAMVLNVSDVSGNVTSLQRDSNVQNLSSEFTESQPILAAPEITEAPTISATSPEIAETPTVSATSPEIDEALVVSTNSPEITETPTISATSPEIDEALVVSTNSPEIAETPTVTAISPEIDEALVVSTNSPEITETPTVTATSPEIDEALVVSTNSPKITETPTISATSPEIDEALVVSTNSPEITETPTVTATSPEIDEALVVSTTSPEIDEALVVSTNSPEITETPTVTATSPEIDEALVVSATSPEIVEKTSIFREIIDNEQAVESENPEISTFAYTWDNPDILDNPTSLQDEVSTAPKVEQNAIAENLPAPKGYATGGHVTDSRVENREQIAPSDTVPAMLTPGEFVINTRDAQKNLPLLHHINTGGTPQDIILPSLQTPNPIEPEATISPETPTKVDSFPDTALQLKSAETDSPEISNSLIPSSLGLNINKQKLSILNSPQLHTLQNETIDVGESSPQYSSPPLIFRKANPSTHTPSQWSDTPSQWSSVEDLLNGNNDEFSSFNFNDEESNSQNYEFSHVSESPQVFAKHLPSPRGFANGGEVTPPDISREIQPITETIESASSSSPGDEKDDTADLEALAREIYHRLRQRIEIERERHGGYSGRLPW</sequence>
<dbReference type="Proteomes" id="UP000001191">
    <property type="component" value="Chromosome"/>
</dbReference>
<protein>
    <submittedName>
        <fullName evidence="2">Uncharacterized protein</fullName>
    </submittedName>
</protein>
<evidence type="ECO:0000313" key="2">
    <source>
        <dbReference type="EMBL" id="ACC79826.1"/>
    </source>
</evidence>
<dbReference type="EMBL" id="CP001037">
    <property type="protein sequence ID" value="ACC79826.1"/>
    <property type="molecule type" value="Genomic_DNA"/>
</dbReference>
<feature type="compositionally biased region" description="Basic residues" evidence="1">
    <location>
        <begin position="138"/>
        <end position="149"/>
    </location>
</feature>
<dbReference type="eggNOG" id="ENOG5033I4E">
    <property type="taxonomic scope" value="Bacteria"/>
</dbReference>
<evidence type="ECO:0000256" key="1">
    <source>
        <dbReference type="SAM" id="MobiDB-lite"/>
    </source>
</evidence>
<feature type="region of interest" description="Disordered" evidence="1">
    <location>
        <begin position="105"/>
        <end position="176"/>
    </location>
</feature>
<dbReference type="KEGG" id="npu:Npun_R1100"/>
<dbReference type="STRING" id="63737.Npun_R1100"/>
<gene>
    <name evidence="2" type="ordered locus">Npun_R1100</name>
</gene>
<evidence type="ECO:0000313" key="3">
    <source>
        <dbReference type="Proteomes" id="UP000001191"/>
    </source>
</evidence>
<feature type="compositionally biased region" description="Polar residues" evidence="1">
    <location>
        <begin position="121"/>
        <end position="135"/>
    </location>
</feature>
<dbReference type="EnsemblBacteria" id="ACC79826">
    <property type="protein sequence ID" value="ACC79826"/>
    <property type="gene ID" value="Npun_R1100"/>
</dbReference>
<keyword evidence="3" id="KW-1185">Reference proteome</keyword>
<name>B2IW81_NOSP7</name>
<proteinExistence type="predicted"/>
<reference evidence="2 3" key="2">
    <citation type="journal article" date="2013" name="Plant Physiol.">
        <title>A Nostoc punctiforme Sugar Transporter Necessary to Establish a Cyanobacterium-Plant Symbiosis.</title>
        <authorList>
            <person name="Ekman M."/>
            <person name="Picossi S."/>
            <person name="Campbell E.L."/>
            <person name="Meeks J.C."/>
            <person name="Flores E."/>
        </authorList>
    </citation>
    <scope>NUCLEOTIDE SEQUENCE [LARGE SCALE GENOMIC DNA]</scope>
    <source>
        <strain evidence="3">ATCC 29133 / PCC 73102</strain>
    </source>
</reference>
<reference evidence="3" key="1">
    <citation type="submission" date="2008-04" db="EMBL/GenBank/DDBJ databases">
        <title>Complete sequence of chromosome of Nostoc punctiforme ATCC 29133.</title>
        <authorList>
            <consortium name="US DOE Joint Genome Institute"/>
            <person name="Copeland A."/>
            <person name="Lucas S."/>
            <person name="Lapidus A."/>
            <person name="Glavina del Rio T."/>
            <person name="Dalin E."/>
            <person name="Tice H."/>
            <person name="Pitluck S."/>
            <person name="Chain P."/>
            <person name="Malfatti S."/>
            <person name="Shin M."/>
            <person name="Vergez L."/>
            <person name="Schmutz J."/>
            <person name="Larimer F."/>
            <person name="Land M."/>
            <person name="Hauser L."/>
            <person name="Kyrpides N."/>
            <person name="Kim E."/>
            <person name="Meeks J.C."/>
            <person name="Elhai J."/>
            <person name="Campbell E.L."/>
            <person name="Thiel T."/>
            <person name="Longmire J."/>
            <person name="Potts M."/>
            <person name="Atlas R."/>
        </authorList>
    </citation>
    <scope>NUCLEOTIDE SEQUENCE [LARGE SCALE GENOMIC DNA]</scope>
    <source>
        <strain evidence="3">ATCC 29133 / PCC 73102</strain>
    </source>
</reference>
<dbReference type="AlphaFoldDB" id="B2IW81"/>
<dbReference type="RefSeq" id="WP_012407847.1">
    <property type="nucleotide sequence ID" value="NC_010628.1"/>
</dbReference>
<accession>B2IW81</accession>